<keyword evidence="5" id="KW-1185">Reference proteome</keyword>
<proteinExistence type="predicted"/>
<dbReference type="InterPro" id="IPR001611">
    <property type="entry name" value="Leu-rich_rpt"/>
</dbReference>
<name>A0AAW2DVM8_9ROSI</name>
<evidence type="ECO:0000313" key="5">
    <source>
        <dbReference type="Proteomes" id="UP001459277"/>
    </source>
</evidence>
<evidence type="ECO:0000256" key="2">
    <source>
        <dbReference type="ARBA" id="ARBA00022737"/>
    </source>
</evidence>
<dbReference type="Proteomes" id="UP001459277">
    <property type="component" value="Unassembled WGS sequence"/>
</dbReference>
<dbReference type="InterPro" id="IPR055414">
    <property type="entry name" value="LRR_R13L4/SHOC2-like"/>
</dbReference>
<gene>
    <name evidence="4" type="ORF">SO802_007894</name>
</gene>
<evidence type="ECO:0000313" key="4">
    <source>
        <dbReference type="EMBL" id="KAL0012786.1"/>
    </source>
</evidence>
<protein>
    <recommendedName>
        <fullName evidence="3">Disease resistance R13L4/SHOC-2-like LRR domain-containing protein</fullName>
    </recommendedName>
</protein>
<sequence>MTEIGVKRSCECNNKSGHVTKLDVQDFLFNEQISSLDWLSGLSSLKYLGLSGVDLSGVGANWLHAVNTLPSLVELHLDHCKLKTLPTSLPLVNLTSLFVLDLSYNRFSSFIPQWLVNLTSLIKLDLRFNYFQDTIPFDFVNLRNLRVLYLSGNPDITGQLPSFLGNLCKLKTLDLSLNNFCGTIEGFLGNASACLNKSLESLYLSFNNLLGKVPDSLGRIGSLRYLHLEYNSFWGSIPASIGSLSSLQD</sequence>
<organism evidence="4 5">
    <name type="scientific">Lithocarpus litseifolius</name>
    <dbReference type="NCBI Taxonomy" id="425828"/>
    <lineage>
        <taxon>Eukaryota</taxon>
        <taxon>Viridiplantae</taxon>
        <taxon>Streptophyta</taxon>
        <taxon>Embryophyta</taxon>
        <taxon>Tracheophyta</taxon>
        <taxon>Spermatophyta</taxon>
        <taxon>Magnoliopsida</taxon>
        <taxon>eudicotyledons</taxon>
        <taxon>Gunneridae</taxon>
        <taxon>Pentapetalae</taxon>
        <taxon>rosids</taxon>
        <taxon>fabids</taxon>
        <taxon>Fagales</taxon>
        <taxon>Fagaceae</taxon>
        <taxon>Lithocarpus</taxon>
    </lineage>
</organism>
<keyword evidence="1" id="KW-0433">Leucine-rich repeat</keyword>
<evidence type="ECO:0000256" key="1">
    <source>
        <dbReference type="ARBA" id="ARBA00022614"/>
    </source>
</evidence>
<accession>A0AAW2DVM8</accession>
<dbReference type="Gene3D" id="3.80.10.10">
    <property type="entry name" value="Ribonuclease Inhibitor"/>
    <property type="match status" value="2"/>
</dbReference>
<keyword evidence="2" id="KW-0677">Repeat</keyword>
<dbReference type="SUPFAM" id="SSF52058">
    <property type="entry name" value="L domain-like"/>
    <property type="match status" value="1"/>
</dbReference>
<feature type="domain" description="Disease resistance R13L4/SHOC-2-like LRR" evidence="3">
    <location>
        <begin position="22"/>
        <end position="210"/>
    </location>
</feature>
<dbReference type="EMBL" id="JAZDWU010000002">
    <property type="protein sequence ID" value="KAL0012786.1"/>
    <property type="molecule type" value="Genomic_DNA"/>
</dbReference>
<evidence type="ECO:0000259" key="3">
    <source>
        <dbReference type="Pfam" id="PF23598"/>
    </source>
</evidence>
<dbReference type="Pfam" id="PF00560">
    <property type="entry name" value="LRR_1"/>
    <property type="match status" value="1"/>
</dbReference>
<dbReference type="InterPro" id="IPR052595">
    <property type="entry name" value="LRRC69/RLP"/>
</dbReference>
<reference evidence="4 5" key="1">
    <citation type="submission" date="2024-01" db="EMBL/GenBank/DDBJ databases">
        <title>A telomere-to-telomere, gap-free genome of sweet tea (Lithocarpus litseifolius).</title>
        <authorList>
            <person name="Zhou J."/>
        </authorList>
    </citation>
    <scope>NUCLEOTIDE SEQUENCE [LARGE SCALE GENOMIC DNA]</scope>
    <source>
        <strain evidence="4">Zhou-2022a</strain>
        <tissue evidence="4">Leaf</tissue>
    </source>
</reference>
<comment type="caution">
    <text evidence="4">The sequence shown here is derived from an EMBL/GenBank/DDBJ whole genome shotgun (WGS) entry which is preliminary data.</text>
</comment>
<dbReference type="FunFam" id="3.80.10.10:FF:000649">
    <property type="entry name" value="Leucine Rich Repeat family protein"/>
    <property type="match status" value="1"/>
</dbReference>
<dbReference type="AlphaFoldDB" id="A0AAW2DVM8"/>
<dbReference type="InterPro" id="IPR032675">
    <property type="entry name" value="LRR_dom_sf"/>
</dbReference>
<dbReference type="InterPro" id="IPR003591">
    <property type="entry name" value="Leu-rich_rpt_typical-subtyp"/>
</dbReference>
<dbReference type="PANTHER" id="PTHR48057">
    <property type="entry name" value="LEUCINE-RICH REPEAT SERINE/THREONINE-PROTEIN KINASE 1"/>
    <property type="match status" value="1"/>
</dbReference>
<dbReference type="SMART" id="SM00369">
    <property type="entry name" value="LRR_TYP"/>
    <property type="match status" value="4"/>
</dbReference>
<dbReference type="Pfam" id="PF23598">
    <property type="entry name" value="LRR_14"/>
    <property type="match status" value="1"/>
</dbReference>
<dbReference type="PANTHER" id="PTHR48057:SF29">
    <property type="entry name" value="OS02G0609900 PROTEIN"/>
    <property type="match status" value="1"/>
</dbReference>